<comment type="caution">
    <text evidence="4">The sequence shown here is derived from an EMBL/GenBank/DDBJ whole genome shotgun (WGS) entry which is preliminary data.</text>
</comment>
<evidence type="ECO:0000256" key="1">
    <source>
        <dbReference type="SAM" id="MobiDB-lite"/>
    </source>
</evidence>
<dbReference type="Pfam" id="PF13191">
    <property type="entry name" value="AAA_16"/>
    <property type="match status" value="1"/>
</dbReference>
<feature type="domain" description="AAA protein C-terminal winged helix" evidence="3">
    <location>
        <begin position="377"/>
        <end position="496"/>
    </location>
</feature>
<gene>
    <name evidence="4" type="ORF">SLS62_007073</name>
</gene>
<evidence type="ECO:0000259" key="3">
    <source>
        <dbReference type="Pfam" id="PF24913"/>
    </source>
</evidence>
<evidence type="ECO:0000313" key="5">
    <source>
        <dbReference type="Proteomes" id="UP001320420"/>
    </source>
</evidence>
<reference evidence="4 5" key="1">
    <citation type="submission" date="2024-02" db="EMBL/GenBank/DDBJ databases">
        <title>De novo assembly and annotation of 12 fungi associated with fruit tree decline syndrome in Ontario, Canada.</title>
        <authorList>
            <person name="Sulman M."/>
            <person name="Ellouze W."/>
            <person name="Ilyukhin E."/>
        </authorList>
    </citation>
    <scope>NUCLEOTIDE SEQUENCE [LARGE SCALE GENOMIC DNA]</scope>
    <source>
        <strain evidence="4 5">M11/M66-122</strain>
    </source>
</reference>
<feature type="region of interest" description="Disordered" evidence="1">
    <location>
        <begin position="24"/>
        <end position="57"/>
    </location>
</feature>
<dbReference type="InterPro" id="IPR056808">
    <property type="entry name" value="HTH_AAA"/>
</dbReference>
<dbReference type="Proteomes" id="UP001320420">
    <property type="component" value="Unassembled WGS sequence"/>
</dbReference>
<dbReference type="InterPro" id="IPR027417">
    <property type="entry name" value="P-loop_NTPase"/>
</dbReference>
<organism evidence="4 5">
    <name type="scientific">Diatrype stigma</name>
    <dbReference type="NCBI Taxonomy" id="117547"/>
    <lineage>
        <taxon>Eukaryota</taxon>
        <taxon>Fungi</taxon>
        <taxon>Dikarya</taxon>
        <taxon>Ascomycota</taxon>
        <taxon>Pezizomycotina</taxon>
        <taxon>Sordariomycetes</taxon>
        <taxon>Xylariomycetidae</taxon>
        <taxon>Xylariales</taxon>
        <taxon>Diatrypaceae</taxon>
        <taxon>Diatrype</taxon>
    </lineage>
</organism>
<evidence type="ECO:0000259" key="2">
    <source>
        <dbReference type="Pfam" id="PF13191"/>
    </source>
</evidence>
<sequence length="543" mass="60305">MPASRIEQFIALLALHRRARPQGPSIPILGDVGSKSNASARSRSRHADQDGGRSSAWRDSLSKLSEGAATALGSIAILGLAGYSYHWYYKSLVLSKMENAFAPGFSSLERAALGRQAADSAVEDDDWIPRTEQATINGIVDGTIQGHYYLVTGEKGTGKTSMILKAMSRINGDGIAMLEAHGDLEIFRIRLGKALDYEFHEDYIGGLFSFKGPRDTTPLLDIERAFNQMEKIALKRQERVGRPLVVIINGTHLLRDDDHGRHLLELLQQRAELWATSKLVTVVFNSDEHWTTERLLRQATRLQVVSVRDIEKSTAIASVKQFRAKAFGEDVSTQVLEQVYSKIGGRLRFLSHVAKSPDMLKTCDGICEKERNWLLDQCWILGREMDPGAEDHQDICASAMIMAKALIAREKALLQDRGGGGYDGRLPQIPLHEARELVTNAEFLKALDHINIVTIDANSMVQADSVAMQNAFRTVCSQPGFDEHLQETLDRLDELESLARTRELTVKDLWGNKGFRAVVESRGGEHKDMVVSIRGFSSGPEED</sequence>
<proteinExistence type="predicted"/>
<accession>A0AAN9UN81</accession>
<dbReference type="PANTHER" id="PTHR36168:SF4">
    <property type="entry name" value="ORC1-LIKE AAA ATPASE DOMAIN-CONTAINING PROTEIN"/>
    <property type="match status" value="1"/>
</dbReference>
<keyword evidence="5" id="KW-1185">Reference proteome</keyword>
<dbReference type="EMBL" id="JAKJXP020000056">
    <property type="protein sequence ID" value="KAK7750941.1"/>
    <property type="molecule type" value="Genomic_DNA"/>
</dbReference>
<feature type="domain" description="Orc1-like AAA ATPase" evidence="2">
    <location>
        <begin position="132"/>
        <end position="276"/>
    </location>
</feature>
<dbReference type="AlphaFoldDB" id="A0AAN9UN81"/>
<dbReference type="Pfam" id="PF24913">
    <property type="entry name" value="WHD_AAA_fung"/>
    <property type="match status" value="1"/>
</dbReference>
<dbReference type="InterPro" id="IPR041664">
    <property type="entry name" value="AAA_16"/>
</dbReference>
<protein>
    <recommendedName>
        <fullName evidence="6">Orc1-like AAA ATPase domain-containing protein</fullName>
    </recommendedName>
</protein>
<dbReference type="SUPFAM" id="SSF52540">
    <property type="entry name" value="P-loop containing nucleoside triphosphate hydrolases"/>
    <property type="match status" value="1"/>
</dbReference>
<dbReference type="PANTHER" id="PTHR36168">
    <property type="entry name" value="CHROMOSOME 1, WHOLE GENOME SHOTGUN SEQUENCE"/>
    <property type="match status" value="1"/>
</dbReference>
<evidence type="ECO:0000313" key="4">
    <source>
        <dbReference type="EMBL" id="KAK7750941.1"/>
    </source>
</evidence>
<evidence type="ECO:0008006" key="6">
    <source>
        <dbReference type="Google" id="ProtNLM"/>
    </source>
</evidence>
<name>A0AAN9UN81_9PEZI</name>